<evidence type="ECO:0008006" key="11">
    <source>
        <dbReference type="Google" id="ProtNLM"/>
    </source>
</evidence>
<reference evidence="9" key="1">
    <citation type="submission" date="2023-08" db="EMBL/GenBank/DDBJ databases">
        <title>Pelteobagrus vachellii genome.</title>
        <authorList>
            <person name="Liu H."/>
        </authorList>
    </citation>
    <scope>NUCLEOTIDE SEQUENCE</scope>
    <source>
        <strain evidence="9">PRFRI_2022a</strain>
        <tissue evidence="9">Muscle</tissue>
    </source>
</reference>
<dbReference type="SUPFAM" id="SSF140741">
    <property type="entry name" value="RUN domain-like"/>
    <property type="match status" value="1"/>
</dbReference>
<dbReference type="Proteomes" id="UP001187315">
    <property type="component" value="Unassembled WGS sequence"/>
</dbReference>
<feature type="compositionally biased region" description="Low complexity" evidence="6">
    <location>
        <begin position="784"/>
        <end position="796"/>
    </location>
</feature>
<keyword evidence="4" id="KW-0597">Phosphoprotein</keyword>
<evidence type="ECO:0000256" key="5">
    <source>
        <dbReference type="PROSITE-ProRule" id="PRU00192"/>
    </source>
</evidence>
<evidence type="ECO:0000259" key="8">
    <source>
        <dbReference type="PROSITE" id="PS50826"/>
    </source>
</evidence>
<dbReference type="PROSITE" id="PS50002">
    <property type="entry name" value="SH3"/>
    <property type="match status" value="1"/>
</dbReference>
<feature type="region of interest" description="Disordered" evidence="6">
    <location>
        <begin position="1324"/>
        <end position="1344"/>
    </location>
</feature>
<dbReference type="InterPro" id="IPR036028">
    <property type="entry name" value="SH3-like_dom_sf"/>
</dbReference>
<dbReference type="PROSITE" id="PS50826">
    <property type="entry name" value="RUN"/>
    <property type="match status" value="1"/>
</dbReference>
<dbReference type="SUPFAM" id="SSF50044">
    <property type="entry name" value="SH3-domain"/>
    <property type="match status" value="1"/>
</dbReference>
<feature type="compositionally biased region" description="Low complexity" evidence="6">
    <location>
        <begin position="600"/>
        <end position="614"/>
    </location>
</feature>
<dbReference type="SMART" id="SM00593">
    <property type="entry name" value="RUN"/>
    <property type="match status" value="1"/>
</dbReference>
<dbReference type="Pfam" id="PF02759">
    <property type="entry name" value="RUN"/>
    <property type="match status" value="1"/>
</dbReference>
<organism evidence="9 10">
    <name type="scientific">Tachysurus vachellii</name>
    <name type="common">Darkbarbel catfish</name>
    <name type="synonym">Pelteobagrus vachellii</name>
    <dbReference type="NCBI Taxonomy" id="175792"/>
    <lineage>
        <taxon>Eukaryota</taxon>
        <taxon>Metazoa</taxon>
        <taxon>Chordata</taxon>
        <taxon>Craniata</taxon>
        <taxon>Vertebrata</taxon>
        <taxon>Euteleostomi</taxon>
        <taxon>Actinopterygii</taxon>
        <taxon>Neopterygii</taxon>
        <taxon>Teleostei</taxon>
        <taxon>Ostariophysi</taxon>
        <taxon>Siluriformes</taxon>
        <taxon>Bagridae</taxon>
        <taxon>Tachysurus</taxon>
    </lineage>
</organism>
<evidence type="ECO:0000256" key="6">
    <source>
        <dbReference type="SAM" id="MobiDB-lite"/>
    </source>
</evidence>
<feature type="compositionally biased region" description="Acidic residues" evidence="6">
    <location>
        <begin position="249"/>
        <end position="260"/>
    </location>
</feature>
<dbReference type="Gene3D" id="1.20.58.900">
    <property type="match status" value="1"/>
</dbReference>
<keyword evidence="3" id="KW-0963">Cytoplasm</keyword>
<feature type="region of interest" description="Disordered" evidence="6">
    <location>
        <begin position="238"/>
        <end position="266"/>
    </location>
</feature>
<comment type="subcellular location">
    <subcellularLocation>
        <location evidence="1">Cytoplasm</location>
    </subcellularLocation>
</comment>
<dbReference type="GO" id="GO:0031410">
    <property type="term" value="C:cytoplasmic vesicle"/>
    <property type="evidence" value="ECO:0007669"/>
    <property type="project" value="TreeGrafter"/>
</dbReference>
<dbReference type="SMART" id="SM00326">
    <property type="entry name" value="SH3"/>
    <property type="match status" value="1"/>
</dbReference>
<dbReference type="InterPro" id="IPR047342">
    <property type="entry name" value="RUN_RUSC2"/>
</dbReference>
<evidence type="ECO:0000256" key="1">
    <source>
        <dbReference type="ARBA" id="ARBA00004496"/>
    </source>
</evidence>
<feature type="region of interest" description="Disordered" evidence="6">
    <location>
        <begin position="130"/>
        <end position="158"/>
    </location>
</feature>
<feature type="region of interest" description="Disordered" evidence="6">
    <location>
        <begin position="438"/>
        <end position="509"/>
    </location>
</feature>
<feature type="region of interest" description="Disordered" evidence="6">
    <location>
        <begin position="92"/>
        <end position="114"/>
    </location>
</feature>
<accession>A0AA88MZQ5</accession>
<evidence type="ECO:0000259" key="7">
    <source>
        <dbReference type="PROSITE" id="PS50002"/>
    </source>
</evidence>
<dbReference type="Gene3D" id="2.30.30.40">
    <property type="entry name" value="SH3 Domains"/>
    <property type="match status" value="1"/>
</dbReference>
<name>A0AA88MZQ5_TACVA</name>
<proteinExistence type="predicted"/>
<feature type="region of interest" description="Disordered" evidence="6">
    <location>
        <begin position="589"/>
        <end position="614"/>
    </location>
</feature>
<dbReference type="CDD" id="cd17702">
    <property type="entry name" value="RUN_RUSC2"/>
    <property type="match status" value="1"/>
</dbReference>
<dbReference type="InterPro" id="IPR004012">
    <property type="entry name" value="Run_dom"/>
</dbReference>
<dbReference type="InterPro" id="IPR047343">
    <property type="entry name" value="RUSC1_2"/>
</dbReference>
<feature type="domain" description="RUN" evidence="8">
    <location>
        <begin position="904"/>
        <end position="1048"/>
    </location>
</feature>
<protein>
    <recommendedName>
        <fullName evidence="11">Iporin-like</fullName>
    </recommendedName>
</protein>
<evidence type="ECO:0000256" key="3">
    <source>
        <dbReference type="ARBA" id="ARBA00022490"/>
    </source>
</evidence>
<dbReference type="FunFam" id="1.20.58.900:FF:000006">
    <property type="entry name" value="RUN and SH3 domain containing 1"/>
    <property type="match status" value="1"/>
</dbReference>
<feature type="compositionally biased region" description="Low complexity" evidence="6">
    <location>
        <begin position="99"/>
        <end position="114"/>
    </location>
</feature>
<dbReference type="EMBL" id="JAVHJS010000010">
    <property type="protein sequence ID" value="KAK2845934.1"/>
    <property type="molecule type" value="Genomic_DNA"/>
</dbReference>
<gene>
    <name evidence="9" type="ORF">Q7C36_010788</name>
</gene>
<evidence type="ECO:0000256" key="4">
    <source>
        <dbReference type="ARBA" id="ARBA00022553"/>
    </source>
</evidence>
<feature type="compositionally biased region" description="Acidic residues" evidence="6">
    <location>
        <begin position="144"/>
        <end position="154"/>
    </location>
</feature>
<feature type="region of interest" description="Disordered" evidence="6">
    <location>
        <begin position="631"/>
        <end position="664"/>
    </location>
</feature>
<comment type="caution">
    <text evidence="9">The sequence shown here is derived from an EMBL/GenBank/DDBJ whole genome shotgun (WGS) entry which is preliminary data.</text>
</comment>
<keyword evidence="10" id="KW-1185">Reference proteome</keyword>
<feature type="region of interest" description="Disordered" evidence="6">
    <location>
        <begin position="1367"/>
        <end position="1392"/>
    </location>
</feature>
<dbReference type="PANTHER" id="PTHR15591">
    <property type="entry name" value="RUN AND SH3 DOMAIN CONTAINING"/>
    <property type="match status" value="1"/>
</dbReference>
<sequence length="1465" mass="160948">MDSPPKLAGETLIVHHIPLMHCQVSGSHQRCGSPLRKSNNPFSCPENLGLIRTTSLPERDVLQREALVYSSLIQTSSSSDAFEDEGMIRGEKKGVRGGSMASDTSSFTSSNSEDAFPKVLSKQVHNRPSSLRHNPFLLNAGGVDYEDDEDDDDGNNLNGYLEDSSFHLHGNSNAALDDRVDLASFHLHELGYNSGPFHLHESLEKPWSSDQKGAPGRHFSARLESLDLLGFDIQHRHGSSGSTLSMDCGEQEWDDDDDDQSMQGRRGSSECCGCSRTYPESFADFAHGYCSDSSCNSSDGVLVNFSTIYKTNNIVPDKPINLNNSADQSCTSSVSEPVCMGGAEYGSGGGAFYLDLHRSPTEAPQEAPGILSSSSCLCSSQPQDGTVELDANCNSYHNHEGLLPSETSASDLTSCMQSQARLVVATQNYYKLVTCDVSSHSSPSPAGSSVTSCSDEHSKGSPTQPTEYFLFRHTKEQEEEEEQGENAQVSTQKPCEKQTEPPMCDTDSMHSNVIEGQLYVNVSPPVGGAVVGARLRSRSYDRNLDKTPQPRLGSLERMLSCPVRLSESSTPGPTPPTRVTSFAEIARNKKKNGGSPSQKSSAETSSVHSHSSGEFSPILEDLSSLISSTHWSTPIRVSPGGAGREMRTKAEGGLSISADSSPTVVRYSKDQRPTTLPIQPFTLQQQFGKPQAKPVLPLLDEYINHMQARLGSAPSEREEEDSDDDGQRPRPSPLGSYSPPRSLSCPAPLSHTPPGVTQATKLAPLPPTPPPATRGHCFHRANRSTLPTLPSSGLSPMAQLEPGLQEEEVKVPPVCMTPRPHNGQSLRCYSDLLPDYFSQTERPPEEFCLSPDASTEESISIDLHQKRGLVKAINTAVDLIVAHFGTSRDAGVKAKLGNSSVSPNVAHLILKYLCPAVCDVLQDGLRAYTLDIIIGQRRNQPWSVVEASTQLGPSTRVLHSLFLKVSQYSELTSHSMRLNAFIIGLLNLQSLEFWFNHIYTHEDIIAAHYHPWGFLPLSQGACQPMFEELMLLLQPLSLLPFDLDLLFEPHQLQKGQEHMRHKEQLCSTRQGLDQSARSTFQLMRGPTAPLLIKEEAGSNQKGMELHRGRFMLRREGTWPRMDGAESKKQVRRVPRSDRAGSESESEGMVLHSARMNGVGKEDEERERRREREREKDGEKDRVRSKQAGWWFQLMQSSQVYIENSAEGSKFVKWERRKKGSGADGRRQMIPPPRVGVVEGAEAHHVTDKNPETTVCNDTCRNASTGTFPQSKPSKVIKGKLSWMGSPPESVLSELKRTNETQPEGAEAEMQTAQNLRWGRLFGAGTISKTEKTEPKSSKNSKSRLPSGWLSLDRAVLDLVVQSVGKRAEPQSLNTHSDDTQHSQAQQDQTQELHIQTTAAREVRALCHHIATEAGHLSFHKGDVLQVLSRADSDWLLCALGNVHGLVPIIYVTLNDVEVEDPRGPQ</sequence>
<dbReference type="PANTHER" id="PTHR15591:SF14">
    <property type="entry name" value="AP-4 COMPLEX ACCESSORY SUBUNIT RUSC2"/>
    <property type="match status" value="1"/>
</dbReference>
<dbReference type="Pfam" id="PF14604">
    <property type="entry name" value="SH3_9"/>
    <property type="match status" value="1"/>
</dbReference>
<feature type="domain" description="SH3" evidence="7">
    <location>
        <begin position="1397"/>
        <end position="1456"/>
    </location>
</feature>
<dbReference type="InterPro" id="IPR001452">
    <property type="entry name" value="SH3_domain"/>
</dbReference>
<feature type="compositionally biased region" description="Basic and acidic residues" evidence="6">
    <location>
        <begin position="1159"/>
        <end position="1183"/>
    </location>
</feature>
<feature type="region of interest" description="Disordered" evidence="6">
    <location>
        <begin position="1114"/>
        <end position="1183"/>
    </location>
</feature>
<evidence type="ECO:0000313" key="10">
    <source>
        <dbReference type="Proteomes" id="UP001187315"/>
    </source>
</evidence>
<dbReference type="InterPro" id="IPR037213">
    <property type="entry name" value="Run_dom_sf"/>
</dbReference>
<feature type="region of interest" description="Disordered" evidence="6">
    <location>
        <begin position="709"/>
        <end position="798"/>
    </location>
</feature>
<keyword evidence="2 5" id="KW-0728">SH3 domain</keyword>
<evidence type="ECO:0000313" key="9">
    <source>
        <dbReference type="EMBL" id="KAK2845934.1"/>
    </source>
</evidence>
<feature type="compositionally biased region" description="Basic and acidic residues" evidence="6">
    <location>
        <begin position="1114"/>
        <end position="1141"/>
    </location>
</feature>
<feature type="compositionally biased region" description="Low complexity" evidence="6">
    <location>
        <begin position="438"/>
        <end position="453"/>
    </location>
</feature>
<evidence type="ECO:0000256" key="2">
    <source>
        <dbReference type="ARBA" id="ARBA00022443"/>
    </source>
</evidence>